<evidence type="ECO:0000256" key="1">
    <source>
        <dbReference type="SAM" id="Phobius"/>
    </source>
</evidence>
<dbReference type="AlphaFoldDB" id="A0A0K2G8C8"/>
<dbReference type="Proteomes" id="UP000069205">
    <property type="component" value="Chromosome"/>
</dbReference>
<accession>A0A0K2G8C8</accession>
<reference evidence="2 3" key="1">
    <citation type="journal article" date="2015" name="Proc. Natl. Acad. Sci. U.S.A.">
        <title>Expanded metabolic versatility of ubiquitous nitrite-oxidizing bacteria from the genus Nitrospira.</title>
        <authorList>
            <person name="Koch H."/>
            <person name="Lucker S."/>
            <person name="Albertsen M."/>
            <person name="Kitzinger K."/>
            <person name="Herbold C."/>
            <person name="Spieck E."/>
            <person name="Nielsen P.H."/>
            <person name="Wagner M."/>
            <person name="Daims H."/>
        </authorList>
    </citation>
    <scope>NUCLEOTIDE SEQUENCE [LARGE SCALE GENOMIC DNA]</scope>
    <source>
        <strain evidence="2 3">NSP M-1</strain>
    </source>
</reference>
<keyword evidence="1" id="KW-0812">Transmembrane</keyword>
<keyword evidence="3" id="KW-1185">Reference proteome</keyword>
<gene>
    <name evidence="2" type="ORF">NITMOv2_0777</name>
</gene>
<dbReference type="KEGG" id="nmv:NITMOv2_0777"/>
<organism evidence="2 3">
    <name type="scientific">Nitrospira moscoviensis</name>
    <dbReference type="NCBI Taxonomy" id="42253"/>
    <lineage>
        <taxon>Bacteria</taxon>
        <taxon>Pseudomonadati</taxon>
        <taxon>Nitrospirota</taxon>
        <taxon>Nitrospiria</taxon>
        <taxon>Nitrospirales</taxon>
        <taxon>Nitrospiraceae</taxon>
        <taxon>Nitrospira</taxon>
    </lineage>
</organism>
<feature type="transmembrane region" description="Helical" evidence="1">
    <location>
        <begin position="65"/>
        <end position="81"/>
    </location>
</feature>
<name>A0A0K2G8C8_NITMO</name>
<dbReference type="PATRIC" id="fig|42253.5.peg.765"/>
<feature type="transmembrane region" description="Helical" evidence="1">
    <location>
        <begin position="6"/>
        <end position="29"/>
    </location>
</feature>
<protein>
    <submittedName>
        <fullName evidence="2">Uncharacterized protein</fullName>
    </submittedName>
</protein>
<dbReference type="EMBL" id="CP011801">
    <property type="protein sequence ID" value="ALA57213.1"/>
    <property type="molecule type" value="Genomic_DNA"/>
</dbReference>
<sequence length="83" mass="9753">MLVGWLLYALDFHAFFLWQIVLVSGWLFVISKKQQKEFEAMLALAGNDAITVRFTASSVSKTRQYYAYSSFIYIVTYLWLINR</sequence>
<keyword evidence="1" id="KW-1133">Transmembrane helix</keyword>
<keyword evidence="1" id="KW-0472">Membrane</keyword>
<proteinExistence type="predicted"/>
<evidence type="ECO:0000313" key="3">
    <source>
        <dbReference type="Proteomes" id="UP000069205"/>
    </source>
</evidence>
<evidence type="ECO:0000313" key="2">
    <source>
        <dbReference type="EMBL" id="ALA57213.1"/>
    </source>
</evidence>